<gene>
    <name evidence="2" type="ORF">EcWSU1_01994</name>
</gene>
<evidence type="ECO:0000313" key="3">
    <source>
        <dbReference type="Proteomes" id="UP000007838"/>
    </source>
</evidence>
<accession>G8LN14</accession>
<dbReference type="EMBL" id="CP002886">
    <property type="protein sequence ID" value="AEW73431.1"/>
    <property type="molecule type" value="Genomic_DNA"/>
</dbReference>
<sequence length="38" mass="4082">MGKAVSTTRHPKEHQHGALNSPCLTKTVKQPAQADLTV</sequence>
<dbReference type="Proteomes" id="UP000007838">
    <property type="component" value="Chromosome"/>
</dbReference>
<evidence type="ECO:0000256" key="1">
    <source>
        <dbReference type="SAM" id="MobiDB-lite"/>
    </source>
</evidence>
<name>G8LN14_9ENTR</name>
<protein>
    <submittedName>
        <fullName evidence="2">Uncharacterized protein</fullName>
    </submittedName>
</protein>
<dbReference type="HOGENOM" id="CLU_3327513_0_0_6"/>
<dbReference type="AlphaFoldDB" id="G8LN14"/>
<reference evidence="2 3" key="1">
    <citation type="journal article" date="2011" name="Stand. Genomic Sci.">
        <title>Complete genome of the onion pathogen Enterobacter cloacae EcWSU1.</title>
        <authorList>
            <person name="Humann J.L."/>
            <person name="Wildung M."/>
            <person name="Cheng C.H."/>
            <person name="Lee T."/>
            <person name="Stewart J.E."/>
            <person name="Drew J.C."/>
            <person name="Triplett E.W."/>
            <person name="Main D."/>
            <person name="Schroeder B.K."/>
        </authorList>
    </citation>
    <scope>NUCLEOTIDE SEQUENCE [LARGE SCALE GENOMIC DNA]</scope>
    <source>
        <strain evidence="2 3">EcWSU1</strain>
    </source>
</reference>
<evidence type="ECO:0000313" key="2">
    <source>
        <dbReference type="EMBL" id="AEW73431.1"/>
    </source>
</evidence>
<organism evidence="2 3">
    <name type="scientific">Enterobacter ludwigii</name>
    <dbReference type="NCBI Taxonomy" id="299767"/>
    <lineage>
        <taxon>Bacteria</taxon>
        <taxon>Pseudomonadati</taxon>
        <taxon>Pseudomonadota</taxon>
        <taxon>Gammaproteobacteria</taxon>
        <taxon>Enterobacterales</taxon>
        <taxon>Enterobacteriaceae</taxon>
        <taxon>Enterobacter</taxon>
        <taxon>Enterobacter cloacae complex</taxon>
    </lineage>
</organism>
<feature type="region of interest" description="Disordered" evidence="1">
    <location>
        <begin position="1"/>
        <end position="38"/>
    </location>
</feature>
<proteinExistence type="predicted"/>
<dbReference type="KEGG" id="eec:EcWSU1_01994"/>